<keyword evidence="2" id="KW-1185">Reference proteome</keyword>
<evidence type="ECO:0000313" key="2">
    <source>
        <dbReference type="Proteomes" id="UP001462640"/>
    </source>
</evidence>
<protein>
    <submittedName>
        <fullName evidence="1">Uncharacterized protein</fullName>
    </submittedName>
</protein>
<comment type="caution">
    <text evidence="1">The sequence shown here is derived from an EMBL/GenBank/DDBJ whole genome shotgun (WGS) entry which is preliminary data.</text>
</comment>
<reference evidence="1 2" key="1">
    <citation type="submission" date="2024-05" db="EMBL/GenBank/DDBJ databases">
        <title>Roseateles sp. 2.12 16S ribosomal RNA gene Genome sequencing and assembly.</title>
        <authorList>
            <person name="Woo H."/>
        </authorList>
    </citation>
    <scope>NUCLEOTIDE SEQUENCE [LARGE SCALE GENOMIC DNA]</scope>
    <source>
        <strain evidence="1 2">2.12</strain>
    </source>
</reference>
<evidence type="ECO:0000313" key="1">
    <source>
        <dbReference type="EMBL" id="MEO3712578.1"/>
    </source>
</evidence>
<name>A0ABV0GBZ2_9BURK</name>
<dbReference type="EMBL" id="JBDPZC010000002">
    <property type="protein sequence ID" value="MEO3712578.1"/>
    <property type="molecule type" value="Genomic_DNA"/>
</dbReference>
<dbReference type="RefSeq" id="WP_347608186.1">
    <property type="nucleotide sequence ID" value="NZ_JBDPZC010000002.1"/>
</dbReference>
<sequence length="165" mass="17418">MDQKNMARTDDMRACTEGHPIKAEQLPGKATVGGPAGRLAVPQRAAVHPQAGHRTEVKAESAKRTISIHAVDATQMQVPRGDSLFGFAALGLASIRLVESAPCADAMKGASQLIKARARAGGSEKFQQQQAIISAFKKHPGAQGLVVMKQVHCPREVACSEGACR</sequence>
<accession>A0ABV0GBZ2</accession>
<proteinExistence type="predicted"/>
<dbReference type="Proteomes" id="UP001462640">
    <property type="component" value="Unassembled WGS sequence"/>
</dbReference>
<gene>
    <name evidence="1" type="ORF">ABDJ40_07330</name>
</gene>
<organism evidence="1 2">
    <name type="scientific">Roseateles flavus</name>
    <dbReference type="NCBI Taxonomy" id="3149041"/>
    <lineage>
        <taxon>Bacteria</taxon>
        <taxon>Pseudomonadati</taxon>
        <taxon>Pseudomonadota</taxon>
        <taxon>Betaproteobacteria</taxon>
        <taxon>Burkholderiales</taxon>
        <taxon>Sphaerotilaceae</taxon>
        <taxon>Roseateles</taxon>
    </lineage>
</organism>